<dbReference type="SUPFAM" id="SSF50475">
    <property type="entry name" value="FMN-binding split barrel"/>
    <property type="match status" value="1"/>
</dbReference>
<feature type="domain" description="Flavin reductase like" evidence="3">
    <location>
        <begin position="1"/>
        <end position="135"/>
    </location>
</feature>
<dbReference type="AlphaFoldDB" id="A0A292Z827"/>
<evidence type="ECO:0000256" key="2">
    <source>
        <dbReference type="ARBA" id="ARBA00023002"/>
    </source>
</evidence>
<keyword evidence="2 4" id="KW-0560">Oxidoreductase</keyword>
<dbReference type="Gene3D" id="2.30.110.10">
    <property type="entry name" value="Electron Transport, Fmn-binding Protein, Chain A"/>
    <property type="match status" value="1"/>
</dbReference>
<evidence type="ECO:0000259" key="3">
    <source>
        <dbReference type="SMART" id="SM00903"/>
    </source>
</evidence>
<comment type="similarity">
    <text evidence="1">Belongs to the non-flavoprotein flavin reductase family.</text>
</comment>
<evidence type="ECO:0000313" key="4">
    <source>
        <dbReference type="EMBL" id="GAY19987.1"/>
    </source>
</evidence>
<name>A0A292Z827_SPHSA</name>
<reference evidence="4 5" key="1">
    <citation type="journal article" date="2013" name="Biodegradation">
        <title>Occurrence of 4-tert-butylphenol (4-t-BP) biodegradation in an aquatic sample caused by the presence of Spirodela polyrrhiza and isolation of a 4-t-BP-utilizing bacterium.</title>
        <authorList>
            <person name="Ogata Y."/>
            <person name="Toyama T."/>
            <person name="Yu N."/>
            <person name="Wang X."/>
            <person name="Sei K."/>
            <person name="Ike M."/>
        </authorList>
    </citation>
    <scope>NUCLEOTIDE SEQUENCE [LARGE SCALE GENOMIC DNA]</scope>
    <source>
        <strain evidence="4 5">OMI</strain>
    </source>
</reference>
<dbReference type="InterPro" id="IPR002563">
    <property type="entry name" value="Flavin_Rdtase-like_dom"/>
</dbReference>
<dbReference type="GO" id="GO:0042602">
    <property type="term" value="F:riboflavin reductase (NADPH) activity"/>
    <property type="evidence" value="ECO:0007669"/>
    <property type="project" value="TreeGrafter"/>
</dbReference>
<dbReference type="InterPro" id="IPR012349">
    <property type="entry name" value="Split_barrel_FMN-bd"/>
</dbReference>
<organism evidence="4 5">
    <name type="scientific">Sphingobium fuliginis (strain ATCC 27551)</name>
    <dbReference type="NCBI Taxonomy" id="336203"/>
    <lineage>
        <taxon>Bacteria</taxon>
        <taxon>Pseudomonadati</taxon>
        <taxon>Pseudomonadota</taxon>
        <taxon>Alphaproteobacteria</taxon>
        <taxon>Sphingomonadales</taxon>
        <taxon>Sphingomonadaceae</taxon>
        <taxon>Sphingobium</taxon>
    </lineage>
</organism>
<protein>
    <submittedName>
        <fullName evidence="4">Nitrilotriacetate monooxygenase component B</fullName>
        <ecNumber evidence="4">1.14.13.-</ecNumber>
    </submittedName>
</protein>
<accession>A0A292Z827</accession>
<dbReference type="Pfam" id="PF01613">
    <property type="entry name" value="Flavin_Reduct"/>
    <property type="match status" value="1"/>
</dbReference>
<comment type="caution">
    <text evidence="4">The sequence shown here is derived from an EMBL/GenBank/DDBJ whole genome shotgun (WGS) entry which is preliminary data.</text>
</comment>
<dbReference type="GO" id="GO:0010181">
    <property type="term" value="F:FMN binding"/>
    <property type="evidence" value="ECO:0007669"/>
    <property type="project" value="InterPro"/>
</dbReference>
<dbReference type="EC" id="1.14.13.-" evidence="4"/>
<dbReference type="EMBL" id="BEWI01000030">
    <property type="protein sequence ID" value="GAY19987.1"/>
    <property type="molecule type" value="Genomic_DNA"/>
</dbReference>
<dbReference type="SMART" id="SM00903">
    <property type="entry name" value="Flavin_Reduct"/>
    <property type="match status" value="1"/>
</dbReference>
<evidence type="ECO:0000256" key="1">
    <source>
        <dbReference type="ARBA" id="ARBA00008898"/>
    </source>
</evidence>
<gene>
    <name evidence="4" type="ORF">SFOMI_0509</name>
</gene>
<reference evidence="4 5" key="2">
    <citation type="journal article" date="2013" name="Environ. Sci. Technol.">
        <title>The 4-tert-butylphenol-utilizing bacterium Sphingobium fuliginis OMI can degrade bisphenols via phenolic ring hydroxylation and meta-cleavage pathway.</title>
        <authorList>
            <person name="Ogata Y."/>
            <person name="Goda S."/>
            <person name="Toyama T."/>
            <person name="Sei K."/>
            <person name="Ike M."/>
        </authorList>
    </citation>
    <scope>NUCLEOTIDE SEQUENCE [LARGE SCALE GENOMIC DNA]</scope>
    <source>
        <strain evidence="4 5">OMI</strain>
    </source>
</reference>
<dbReference type="Proteomes" id="UP000221538">
    <property type="component" value="Unassembled WGS sequence"/>
</dbReference>
<sequence>MTALDHENGLVAMVVGSFTSVSLDPPLVGFLPEKKSGRWAGIARSGRFCVNVLGSDQQELCRRIATRGSGIQADADFSLSERGLPVIPDAVAQIECDIHSVLDAGDHYFVLGSVIDLRVSREQDPMLFHRGRYGSFAEIR</sequence>
<proteinExistence type="inferred from homology"/>
<dbReference type="InterPro" id="IPR050268">
    <property type="entry name" value="NADH-dep_flavin_reductase"/>
</dbReference>
<dbReference type="PANTHER" id="PTHR30466">
    <property type="entry name" value="FLAVIN REDUCTASE"/>
    <property type="match status" value="1"/>
</dbReference>
<dbReference type="PANTHER" id="PTHR30466:SF11">
    <property type="entry name" value="FLAVIN-DEPENDENT MONOOXYGENASE, REDUCTASE SUBUNIT HSAB"/>
    <property type="match status" value="1"/>
</dbReference>
<evidence type="ECO:0000313" key="5">
    <source>
        <dbReference type="Proteomes" id="UP000221538"/>
    </source>
</evidence>
<dbReference type="GO" id="GO:0004497">
    <property type="term" value="F:monooxygenase activity"/>
    <property type="evidence" value="ECO:0007669"/>
    <property type="project" value="UniProtKB-KW"/>
</dbReference>
<keyword evidence="4" id="KW-0503">Monooxygenase</keyword>